<keyword evidence="2" id="KW-0812">Transmembrane</keyword>
<keyword evidence="2" id="KW-0472">Membrane</keyword>
<sequence length="261" mass="26822">MSMLTPPGMGGKYRIKGDRYPRMRRSRGRGKIIFASVASVMAVAVIGWGTLQLIDIFSGGPDATRASGPGAADCPTPAASRDAAAAEGEREREGGRNDKHSKEHKDDGRGGGSEADGSARGGKGGKNGSSPPEDKLPAPRTITVNVLNATSRAGLAQSTADALEKRGFTIGKVGNAPEDLDKKVKKAGVLVGAPGPATSARMKVLGTQLDGTGTKYTERDGKDVDLVLGDGFTKLTKKKAALSALAKLNKPQPSPSASGKC</sequence>
<dbReference type="Pfam" id="PF13399">
    <property type="entry name" value="LytR_C"/>
    <property type="match status" value="1"/>
</dbReference>
<evidence type="ECO:0000256" key="2">
    <source>
        <dbReference type="SAM" id="Phobius"/>
    </source>
</evidence>
<dbReference type="EMBL" id="BAAARJ010000007">
    <property type="protein sequence ID" value="GAA2611736.1"/>
    <property type="molecule type" value="Genomic_DNA"/>
</dbReference>
<name>A0ABP6CFH0_9ACTN</name>
<comment type="caution">
    <text evidence="4">The sequence shown here is derived from an EMBL/GenBank/DDBJ whole genome shotgun (WGS) entry which is preliminary data.</text>
</comment>
<dbReference type="Proteomes" id="UP001501447">
    <property type="component" value="Unassembled WGS sequence"/>
</dbReference>
<feature type="region of interest" description="Disordered" evidence="1">
    <location>
        <begin position="1"/>
        <end position="22"/>
    </location>
</feature>
<accession>A0ABP6CFH0</accession>
<proteinExistence type="predicted"/>
<feature type="compositionally biased region" description="Basic and acidic residues" evidence="1">
    <location>
        <begin position="87"/>
        <end position="109"/>
    </location>
</feature>
<dbReference type="InterPro" id="IPR027381">
    <property type="entry name" value="LytR/CpsA/Psr_C"/>
</dbReference>
<evidence type="ECO:0000256" key="1">
    <source>
        <dbReference type="SAM" id="MobiDB-lite"/>
    </source>
</evidence>
<evidence type="ECO:0000313" key="5">
    <source>
        <dbReference type="Proteomes" id="UP001501447"/>
    </source>
</evidence>
<feature type="region of interest" description="Disordered" evidence="1">
    <location>
        <begin position="64"/>
        <end position="141"/>
    </location>
</feature>
<feature type="compositionally biased region" description="Gly residues" evidence="1">
    <location>
        <begin position="110"/>
        <end position="127"/>
    </location>
</feature>
<dbReference type="RefSeq" id="WP_344565518.1">
    <property type="nucleotide sequence ID" value="NZ_BAAARJ010000007.1"/>
</dbReference>
<organism evidence="4 5">
    <name type="scientific">Streptomyces axinellae</name>
    <dbReference type="NCBI Taxonomy" id="552788"/>
    <lineage>
        <taxon>Bacteria</taxon>
        <taxon>Bacillati</taxon>
        <taxon>Actinomycetota</taxon>
        <taxon>Actinomycetes</taxon>
        <taxon>Kitasatosporales</taxon>
        <taxon>Streptomycetaceae</taxon>
        <taxon>Streptomyces</taxon>
    </lineage>
</organism>
<evidence type="ECO:0000259" key="3">
    <source>
        <dbReference type="Pfam" id="PF13399"/>
    </source>
</evidence>
<protein>
    <submittedName>
        <fullName evidence="4">LytR C-terminal domain-containing protein</fullName>
    </submittedName>
</protein>
<dbReference type="Gene3D" id="3.30.70.2390">
    <property type="match status" value="1"/>
</dbReference>
<keyword evidence="2" id="KW-1133">Transmembrane helix</keyword>
<feature type="domain" description="LytR/CpsA/Psr regulator C-terminal" evidence="3">
    <location>
        <begin position="141"/>
        <end position="232"/>
    </location>
</feature>
<keyword evidence="5" id="KW-1185">Reference proteome</keyword>
<evidence type="ECO:0000313" key="4">
    <source>
        <dbReference type="EMBL" id="GAA2611736.1"/>
    </source>
</evidence>
<gene>
    <name evidence="4" type="ORF">GCM10009863_26810</name>
</gene>
<feature type="transmembrane region" description="Helical" evidence="2">
    <location>
        <begin position="32"/>
        <end position="51"/>
    </location>
</feature>
<reference evidence="5" key="1">
    <citation type="journal article" date="2019" name="Int. J. Syst. Evol. Microbiol.">
        <title>The Global Catalogue of Microorganisms (GCM) 10K type strain sequencing project: providing services to taxonomists for standard genome sequencing and annotation.</title>
        <authorList>
            <consortium name="The Broad Institute Genomics Platform"/>
            <consortium name="The Broad Institute Genome Sequencing Center for Infectious Disease"/>
            <person name="Wu L."/>
            <person name="Ma J."/>
        </authorList>
    </citation>
    <scope>NUCLEOTIDE SEQUENCE [LARGE SCALE GENOMIC DNA]</scope>
    <source>
        <strain evidence="5">JCM 16373</strain>
    </source>
</reference>